<accession>A0AAE0NML8</accession>
<name>A0AAE0NML8_9PEZI</name>
<dbReference type="EMBL" id="JAULSN010000001">
    <property type="protein sequence ID" value="KAK3384165.1"/>
    <property type="molecule type" value="Genomic_DNA"/>
</dbReference>
<reference evidence="1" key="1">
    <citation type="journal article" date="2023" name="Mol. Phylogenet. Evol.">
        <title>Genome-scale phylogeny and comparative genomics of the fungal order Sordariales.</title>
        <authorList>
            <person name="Hensen N."/>
            <person name="Bonometti L."/>
            <person name="Westerberg I."/>
            <person name="Brannstrom I.O."/>
            <person name="Guillou S."/>
            <person name="Cros-Aarteil S."/>
            <person name="Calhoun S."/>
            <person name="Haridas S."/>
            <person name="Kuo A."/>
            <person name="Mondo S."/>
            <person name="Pangilinan J."/>
            <person name="Riley R."/>
            <person name="LaButti K."/>
            <person name="Andreopoulos B."/>
            <person name="Lipzen A."/>
            <person name="Chen C."/>
            <person name="Yan M."/>
            <person name="Daum C."/>
            <person name="Ng V."/>
            <person name="Clum A."/>
            <person name="Steindorff A."/>
            <person name="Ohm R.A."/>
            <person name="Martin F."/>
            <person name="Silar P."/>
            <person name="Natvig D.O."/>
            <person name="Lalanne C."/>
            <person name="Gautier V."/>
            <person name="Ament-Velasquez S.L."/>
            <person name="Kruys A."/>
            <person name="Hutchinson M.I."/>
            <person name="Powell A.J."/>
            <person name="Barry K."/>
            <person name="Miller A.N."/>
            <person name="Grigoriev I.V."/>
            <person name="Debuchy R."/>
            <person name="Gladieux P."/>
            <person name="Hiltunen Thoren M."/>
            <person name="Johannesson H."/>
        </authorList>
    </citation>
    <scope>NUCLEOTIDE SEQUENCE</scope>
    <source>
        <strain evidence="1">CBS 958.72</strain>
    </source>
</reference>
<sequence length="154" mass="17005">MHFHGAFGGGRRGGLGCLPRVFWETGQGCLVPGVKCCVGAFVLFILLPRGLSRIMNGVLDHGRLEDGFIRDFGSCPFLRRSPFSLLASPYCSLICAPLPLSGSWLLPVLRLRDGRSEVMTYFPVLRSRTGEEWRSLAKGVLDEWRSGQPPPKQS</sequence>
<evidence type="ECO:0000313" key="1">
    <source>
        <dbReference type="EMBL" id="KAK3384165.1"/>
    </source>
</evidence>
<protein>
    <submittedName>
        <fullName evidence="1">Uncharacterized protein</fullName>
    </submittedName>
</protein>
<gene>
    <name evidence="1" type="ORF">B0T24DRAFT_74117</name>
</gene>
<dbReference type="Proteomes" id="UP001287356">
    <property type="component" value="Unassembled WGS sequence"/>
</dbReference>
<dbReference type="AlphaFoldDB" id="A0AAE0NML8"/>
<comment type="caution">
    <text evidence="1">The sequence shown here is derived from an EMBL/GenBank/DDBJ whole genome shotgun (WGS) entry which is preliminary data.</text>
</comment>
<reference evidence="1" key="2">
    <citation type="submission" date="2023-06" db="EMBL/GenBank/DDBJ databases">
        <authorList>
            <consortium name="Lawrence Berkeley National Laboratory"/>
            <person name="Haridas S."/>
            <person name="Hensen N."/>
            <person name="Bonometti L."/>
            <person name="Westerberg I."/>
            <person name="Brannstrom I.O."/>
            <person name="Guillou S."/>
            <person name="Cros-Aarteil S."/>
            <person name="Calhoun S."/>
            <person name="Kuo A."/>
            <person name="Mondo S."/>
            <person name="Pangilinan J."/>
            <person name="Riley R."/>
            <person name="Labutti K."/>
            <person name="Andreopoulos B."/>
            <person name="Lipzen A."/>
            <person name="Chen C."/>
            <person name="Yanf M."/>
            <person name="Daum C."/>
            <person name="Ng V."/>
            <person name="Clum A."/>
            <person name="Steindorff A."/>
            <person name="Ohm R."/>
            <person name="Martin F."/>
            <person name="Silar P."/>
            <person name="Natvig D."/>
            <person name="Lalanne C."/>
            <person name="Gautier V."/>
            <person name="Ament-Velasquez S.L."/>
            <person name="Kruys A."/>
            <person name="Hutchinson M.I."/>
            <person name="Powell A.J."/>
            <person name="Barry K."/>
            <person name="Miller A.N."/>
            <person name="Grigoriev I.V."/>
            <person name="Debuchy R."/>
            <person name="Gladieux P."/>
            <person name="Thoren M.H."/>
            <person name="Johannesson H."/>
        </authorList>
    </citation>
    <scope>NUCLEOTIDE SEQUENCE</scope>
    <source>
        <strain evidence="1">CBS 958.72</strain>
    </source>
</reference>
<keyword evidence="2" id="KW-1185">Reference proteome</keyword>
<organism evidence="1 2">
    <name type="scientific">Lasiosphaeria ovina</name>
    <dbReference type="NCBI Taxonomy" id="92902"/>
    <lineage>
        <taxon>Eukaryota</taxon>
        <taxon>Fungi</taxon>
        <taxon>Dikarya</taxon>
        <taxon>Ascomycota</taxon>
        <taxon>Pezizomycotina</taxon>
        <taxon>Sordariomycetes</taxon>
        <taxon>Sordariomycetidae</taxon>
        <taxon>Sordariales</taxon>
        <taxon>Lasiosphaeriaceae</taxon>
        <taxon>Lasiosphaeria</taxon>
    </lineage>
</organism>
<proteinExistence type="predicted"/>
<evidence type="ECO:0000313" key="2">
    <source>
        <dbReference type="Proteomes" id="UP001287356"/>
    </source>
</evidence>